<gene>
    <name evidence="2" type="ORF">EJ08DRAFT_566236</name>
</gene>
<dbReference type="SUPFAM" id="SSF49503">
    <property type="entry name" value="Cupredoxins"/>
    <property type="match status" value="1"/>
</dbReference>
<evidence type="ECO:0000313" key="3">
    <source>
        <dbReference type="Proteomes" id="UP000800235"/>
    </source>
</evidence>
<proteinExistence type="predicted"/>
<dbReference type="PANTHER" id="PTHR34883:SF8">
    <property type="entry name" value="EXTRACELLULAR SERINE-RICH PROTEIN (AFU_ORTHOLOGUE AFUA_6G00670)"/>
    <property type="match status" value="1"/>
</dbReference>
<reference evidence="2" key="1">
    <citation type="journal article" date="2020" name="Stud. Mycol.">
        <title>101 Dothideomycetes genomes: a test case for predicting lifestyles and emergence of pathogens.</title>
        <authorList>
            <person name="Haridas S."/>
            <person name="Albert R."/>
            <person name="Binder M."/>
            <person name="Bloem J."/>
            <person name="Labutti K."/>
            <person name="Salamov A."/>
            <person name="Andreopoulos B."/>
            <person name="Baker S."/>
            <person name="Barry K."/>
            <person name="Bills G."/>
            <person name="Bluhm B."/>
            <person name="Cannon C."/>
            <person name="Castanera R."/>
            <person name="Culley D."/>
            <person name="Daum C."/>
            <person name="Ezra D."/>
            <person name="Gonzalez J."/>
            <person name="Henrissat B."/>
            <person name="Kuo A."/>
            <person name="Liang C."/>
            <person name="Lipzen A."/>
            <person name="Lutzoni F."/>
            <person name="Magnuson J."/>
            <person name="Mondo S."/>
            <person name="Nolan M."/>
            <person name="Ohm R."/>
            <person name="Pangilinan J."/>
            <person name="Park H.-J."/>
            <person name="Ramirez L."/>
            <person name="Alfaro M."/>
            <person name="Sun H."/>
            <person name="Tritt A."/>
            <person name="Yoshinaga Y."/>
            <person name="Zwiers L.-H."/>
            <person name="Turgeon B."/>
            <person name="Goodwin S."/>
            <person name="Spatafora J."/>
            <person name="Crous P."/>
            <person name="Grigoriev I."/>
        </authorList>
    </citation>
    <scope>NUCLEOTIDE SEQUENCE</scope>
    <source>
        <strain evidence="2">CBS 130266</strain>
    </source>
</reference>
<feature type="non-terminal residue" evidence="2">
    <location>
        <position position="1"/>
    </location>
</feature>
<evidence type="ECO:0000313" key="2">
    <source>
        <dbReference type="EMBL" id="KAF2420003.1"/>
    </source>
</evidence>
<keyword evidence="1" id="KW-0472">Membrane</keyword>
<evidence type="ECO:0008006" key="4">
    <source>
        <dbReference type="Google" id="ProtNLM"/>
    </source>
</evidence>
<keyword evidence="1" id="KW-0812">Transmembrane</keyword>
<dbReference type="CDD" id="cd00920">
    <property type="entry name" value="Cupredoxin"/>
    <property type="match status" value="1"/>
</dbReference>
<dbReference type="InterPro" id="IPR008972">
    <property type="entry name" value="Cupredoxin"/>
</dbReference>
<evidence type="ECO:0000256" key="1">
    <source>
        <dbReference type="SAM" id="Phobius"/>
    </source>
</evidence>
<comment type="caution">
    <text evidence="2">The sequence shown here is derived from an EMBL/GenBank/DDBJ whole genome shotgun (WGS) entry which is preliminary data.</text>
</comment>
<accession>A0A9P4NG08</accession>
<organism evidence="2 3">
    <name type="scientific">Tothia fuscella</name>
    <dbReference type="NCBI Taxonomy" id="1048955"/>
    <lineage>
        <taxon>Eukaryota</taxon>
        <taxon>Fungi</taxon>
        <taxon>Dikarya</taxon>
        <taxon>Ascomycota</taxon>
        <taxon>Pezizomycotina</taxon>
        <taxon>Dothideomycetes</taxon>
        <taxon>Pleosporomycetidae</taxon>
        <taxon>Venturiales</taxon>
        <taxon>Cylindrosympodiaceae</taxon>
        <taxon>Tothia</taxon>
    </lineage>
</organism>
<name>A0A9P4NG08_9PEZI</name>
<dbReference type="EMBL" id="MU007114">
    <property type="protein sequence ID" value="KAF2420003.1"/>
    <property type="molecule type" value="Genomic_DNA"/>
</dbReference>
<protein>
    <recommendedName>
        <fullName evidence="4">Extracellular serine-rich protein</fullName>
    </recommendedName>
</protein>
<keyword evidence="1" id="KW-1133">Transmembrane helix</keyword>
<dbReference type="OrthoDB" id="2331100at2759"/>
<dbReference type="InterPro" id="IPR052953">
    <property type="entry name" value="Ser-rich/MCO-related"/>
</dbReference>
<sequence length="245" mass="25328">AASSTSSSASSSTSGHAVHRVNVGAFGSHGFDPNITYAAKGDIVQFVFYPSNHSVIRGEYTGSDACGAGGCNPCVPYEIIHSGQAGFHSGNQITQFASAKTWNYTVESLDPVFYYCNALGSCTPNGMIGMINPNELVSINKQREAAKRAPYQLAPGEAWPAEGATPGAETATLTGFVKPTATSLSNATLSANGSGGHHTLSGGAIAGIVIAGVVVIALAAALFYFMGRSKTYKDMFKANQSETQT</sequence>
<dbReference type="PANTHER" id="PTHR34883">
    <property type="entry name" value="SERINE-RICH PROTEIN, PUTATIVE-RELATED-RELATED"/>
    <property type="match status" value="1"/>
</dbReference>
<keyword evidence="3" id="KW-1185">Reference proteome</keyword>
<dbReference type="Proteomes" id="UP000800235">
    <property type="component" value="Unassembled WGS sequence"/>
</dbReference>
<dbReference type="AlphaFoldDB" id="A0A9P4NG08"/>
<dbReference type="Gene3D" id="2.60.40.420">
    <property type="entry name" value="Cupredoxins - blue copper proteins"/>
    <property type="match status" value="1"/>
</dbReference>
<feature type="transmembrane region" description="Helical" evidence="1">
    <location>
        <begin position="204"/>
        <end position="227"/>
    </location>
</feature>
<feature type="non-terminal residue" evidence="2">
    <location>
        <position position="245"/>
    </location>
</feature>